<feature type="transmembrane region" description="Helical" evidence="8">
    <location>
        <begin position="95"/>
        <end position="117"/>
    </location>
</feature>
<evidence type="ECO:0000256" key="1">
    <source>
        <dbReference type="ARBA" id="ARBA00004651"/>
    </source>
</evidence>
<dbReference type="InterPro" id="IPR007227">
    <property type="entry name" value="Cell_shape_determining_MreD"/>
</dbReference>
<gene>
    <name evidence="9" type="ORF">SAMN03080599_00657</name>
</gene>
<dbReference type="STRING" id="1120920.SAMN03080599_00657"/>
<keyword evidence="10" id="KW-1185">Reference proteome</keyword>
<dbReference type="AlphaFoldDB" id="A0A1G5RU19"/>
<evidence type="ECO:0000256" key="4">
    <source>
        <dbReference type="ARBA" id="ARBA00022692"/>
    </source>
</evidence>
<dbReference type="GO" id="GO:0008360">
    <property type="term" value="P:regulation of cell shape"/>
    <property type="evidence" value="ECO:0007669"/>
    <property type="project" value="UniProtKB-KW"/>
</dbReference>
<evidence type="ECO:0000256" key="6">
    <source>
        <dbReference type="ARBA" id="ARBA00022989"/>
    </source>
</evidence>
<evidence type="ECO:0000256" key="8">
    <source>
        <dbReference type="SAM" id="Phobius"/>
    </source>
</evidence>
<comment type="similarity">
    <text evidence="2">Belongs to the MreD family.</text>
</comment>
<name>A0A1G5RU19_9FIRM</name>
<keyword evidence="3" id="KW-1003">Cell membrane</keyword>
<feature type="transmembrane region" description="Helical" evidence="8">
    <location>
        <begin position="63"/>
        <end position="83"/>
    </location>
</feature>
<keyword evidence="4 8" id="KW-0812">Transmembrane</keyword>
<evidence type="ECO:0000256" key="3">
    <source>
        <dbReference type="ARBA" id="ARBA00022475"/>
    </source>
</evidence>
<feature type="transmembrane region" description="Helical" evidence="8">
    <location>
        <begin position="129"/>
        <end position="151"/>
    </location>
</feature>
<protein>
    <submittedName>
        <fullName evidence="9">Rod shape-determining protein MreD</fullName>
    </submittedName>
</protein>
<keyword evidence="5" id="KW-0133">Cell shape</keyword>
<evidence type="ECO:0000313" key="10">
    <source>
        <dbReference type="Proteomes" id="UP000199208"/>
    </source>
</evidence>
<dbReference type="NCBIfam" id="TIGR03426">
    <property type="entry name" value="shape_MreD"/>
    <property type="match status" value="1"/>
</dbReference>
<accession>A0A1G5RU19</accession>
<dbReference type="GO" id="GO:0005886">
    <property type="term" value="C:plasma membrane"/>
    <property type="evidence" value="ECO:0007669"/>
    <property type="project" value="UniProtKB-SubCell"/>
</dbReference>
<keyword evidence="7 8" id="KW-0472">Membrane</keyword>
<evidence type="ECO:0000256" key="5">
    <source>
        <dbReference type="ARBA" id="ARBA00022960"/>
    </source>
</evidence>
<dbReference type="Pfam" id="PF04093">
    <property type="entry name" value="MreD"/>
    <property type="match status" value="1"/>
</dbReference>
<proteinExistence type="inferred from homology"/>
<reference evidence="9 10" key="1">
    <citation type="submission" date="2016-10" db="EMBL/GenBank/DDBJ databases">
        <authorList>
            <person name="de Groot N.N."/>
        </authorList>
    </citation>
    <scope>NUCLEOTIDE SEQUENCE [LARGE SCALE GENOMIC DNA]</scope>
    <source>
        <strain evidence="9 10">DSM 2784</strain>
    </source>
</reference>
<dbReference type="RefSeq" id="WP_092589443.1">
    <property type="nucleotide sequence ID" value="NZ_FMWL01000002.1"/>
</dbReference>
<organism evidence="9 10">
    <name type="scientific">Acidaminobacter hydrogenoformans DSM 2784</name>
    <dbReference type="NCBI Taxonomy" id="1120920"/>
    <lineage>
        <taxon>Bacteria</taxon>
        <taxon>Bacillati</taxon>
        <taxon>Bacillota</taxon>
        <taxon>Clostridia</taxon>
        <taxon>Peptostreptococcales</taxon>
        <taxon>Acidaminobacteraceae</taxon>
        <taxon>Acidaminobacter</taxon>
    </lineage>
</organism>
<comment type="subcellular location">
    <subcellularLocation>
        <location evidence="1">Cell membrane</location>
        <topology evidence="1">Multi-pass membrane protein</topology>
    </subcellularLocation>
</comment>
<keyword evidence="6 8" id="KW-1133">Transmembrane helix</keyword>
<evidence type="ECO:0000256" key="7">
    <source>
        <dbReference type="ARBA" id="ARBA00023136"/>
    </source>
</evidence>
<sequence length="161" mass="17810">MKLLSLVLSSLLVYLIQTTFVLNFRFYGVAANLPLIYVVMVALLFGNRVGLAAAFLSGLLLDVLYSQAVGINIFIFCAIAILIDLFDEALFKDNSLTPLILIVAGTAVYHGLFLAHAYFFNLPIISGKVVAVIAIESVLNALIGLLLYKYVVRRWFGYELR</sequence>
<evidence type="ECO:0000313" key="9">
    <source>
        <dbReference type="EMBL" id="SCZ77210.1"/>
    </source>
</evidence>
<dbReference type="Gene3D" id="1.10.1760.20">
    <property type="match status" value="1"/>
</dbReference>
<evidence type="ECO:0000256" key="2">
    <source>
        <dbReference type="ARBA" id="ARBA00007776"/>
    </source>
</evidence>
<dbReference type="EMBL" id="FMWL01000002">
    <property type="protein sequence ID" value="SCZ77210.1"/>
    <property type="molecule type" value="Genomic_DNA"/>
</dbReference>
<dbReference type="OrthoDB" id="9796616at2"/>
<dbReference type="Proteomes" id="UP000199208">
    <property type="component" value="Unassembled WGS sequence"/>
</dbReference>